<comment type="similarity">
    <text evidence="1">Belongs to the metallo-dependent hydrolases superfamily. TatD-type hydrolase family.</text>
</comment>
<organism evidence="5 6">
    <name type="scientific">Microbulbifer thermotolerans</name>
    <dbReference type="NCBI Taxonomy" id="252514"/>
    <lineage>
        <taxon>Bacteria</taxon>
        <taxon>Pseudomonadati</taxon>
        <taxon>Pseudomonadota</taxon>
        <taxon>Gammaproteobacteria</taxon>
        <taxon>Cellvibrionales</taxon>
        <taxon>Microbulbiferaceae</taxon>
        <taxon>Microbulbifer</taxon>
    </lineage>
</organism>
<dbReference type="Gene3D" id="3.20.20.140">
    <property type="entry name" value="Metal-dependent hydrolases"/>
    <property type="match status" value="1"/>
</dbReference>
<feature type="binding site" evidence="4">
    <location>
        <position position="205"/>
    </location>
    <ligand>
        <name>a divalent metal cation</name>
        <dbReference type="ChEBI" id="CHEBI:60240"/>
        <label>1</label>
    </ligand>
</feature>
<dbReference type="InterPro" id="IPR018228">
    <property type="entry name" value="DNase_TatD-rel_CS"/>
</dbReference>
<evidence type="ECO:0000256" key="2">
    <source>
        <dbReference type="ARBA" id="ARBA00022723"/>
    </source>
</evidence>
<protein>
    <submittedName>
        <fullName evidence="5">Deoxyribonuclease</fullName>
    </submittedName>
</protein>
<dbReference type="STRING" id="252514.A3224_09315"/>
<dbReference type="PANTHER" id="PTHR46124:SF3">
    <property type="entry name" value="HYDROLASE"/>
    <property type="match status" value="1"/>
</dbReference>
<dbReference type="OrthoDB" id="9810005at2"/>
<sequence>MRLIDSHCHFDFAAFDKDRASVWRQCREAGVERIIIPGVSPPRWQALLDLVRSEPAWHAALGVHPWWVAESKCGAAQLQRDLAASLEANACVAIGECGLDGAIATPLEKQEEVFRAQLALAESLQLPLIVHARRCHNEMLHLLQAYRPSRGGVIHAFSGSVEIAREYWKLGFSLGAGGTITYDRAAKTRRAFAALPLEAIVLETDAPDMPLQGHQGQRNSPACLPRIARTLAELRGVSVETVADQTRRNTEALFSL</sequence>
<keyword evidence="3" id="KW-0378">Hydrolase</keyword>
<dbReference type="FunFam" id="3.20.20.140:FF:000005">
    <property type="entry name" value="TatD family hydrolase"/>
    <property type="match status" value="1"/>
</dbReference>
<dbReference type="GO" id="GO:0016788">
    <property type="term" value="F:hydrolase activity, acting on ester bonds"/>
    <property type="evidence" value="ECO:0007669"/>
    <property type="project" value="InterPro"/>
</dbReference>
<name>A0A143HM33_MICTH</name>
<dbReference type="AlphaFoldDB" id="A0A143HM33"/>
<dbReference type="GeneID" id="76608247"/>
<dbReference type="Proteomes" id="UP000076077">
    <property type="component" value="Chromosome"/>
</dbReference>
<dbReference type="SUPFAM" id="SSF51556">
    <property type="entry name" value="Metallo-dependent hydrolases"/>
    <property type="match status" value="1"/>
</dbReference>
<accession>A0A143HM33</accession>
<dbReference type="InterPro" id="IPR001130">
    <property type="entry name" value="TatD-like"/>
</dbReference>
<evidence type="ECO:0000256" key="4">
    <source>
        <dbReference type="PIRSR" id="PIRSR005902-1"/>
    </source>
</evidence>
<dbReference type="GO" id="GO:0046872">
    <property type="term" value="F:metal ion binding"/>
    <property type="evidence" value="ECO:0007669"/>
    <property type="project" value="UniProtKB-KW"/>
</dbReference>
<gene>
    <name evidence="5" type="ORF">A3224_09315</name>
</gene>
<evidence type="ECO:0000313" key="6">
    <source>
        <dbReference type="Proteomes" id="UP000076077"/>
    </source>
</evidence>
<feature type="binding site" evidence="4">
    <location>
        <position position="9"/>
    </location>
    <ligand>
        <name>a divalent metal cation</name>
        <dbReference type="ChEBI" id="CHEBI:60240"/>
        <label>1</label>
    </ligand>
</feature>
<dbReference type="PANTHER" id="PTHR46124">
    <property type="entry name" value="D-AMINOACYL-TRNA DEACYLASE"/>
    <property type="match status" value="1"/>
</dbReference>
<reference evidence="6" key="1">
    <citation type="submission" date="2016-03" db="EMBL/GenBank/DDBJ databases">
        <authorList>
            <person name="Lee Y.-S."/>
            <person name="Choi Y.-L."/>
        </authorList>
    </citation>
    <scope>NUCLEOTIDE SEQUENCE [LARGE SCALE GENOMIC DNA]</scope>
    <source>
        <strain evidence="6">DAU221</strain>
    </source>
</reference>
<evidence type="ECO:0000313" key="5">
    <source>
        <dbReference type="EMBL" id="AMX02758.1"/>
    </source>
</evidence>
<dbReference type="PIRSF" id="PIRSF005902">
    <property type="entry name" value="DNase_TatD"/>
    <property type="match status" value="1"/>
</dbReference>
<dbReference type="InterPro" id="IPR032466">
    <property type="entry name" value="Metal_Hydrolase"/>
</dbReference>
<proteinExistence type="inferred from homology"/>
<feature type="binding site" evidence="4">
    <location>
        <position position="155"/>
    </location>
    <ligand>
        <name>a divalent metal cation</name>
        <dbReference type="ChEBI" id="CHEBI:60240"/>
        <label>2</label>
    </ligand>
</feature>
<feature type="binding site" evidence="4">
    <location>
        <position position="96"/>
    </location>
    <ligand>
        <name>a divalent metal cation</name>
        <dbReference type="ChEBI" id="CHEBI:60240"/>
        <label>1</label>
    </ligand>
</feature>
<keyword evidence="6" id="KW-1185">Reference proteome</keyword>
<dbReference type="EMBL" id="CP014864">
    <property type="protein sequence ID" value="AMX02758.1"/>
    <property type="molecule type" value="Genomic_DNA"/>
</dbReference>
<dbReference type="Pfam" id="PF01026">
    <property type="entry name" value="TatD_DNase"/>
    <property type="match status" value="1"/>
</dbReference>
<evidence type="ECO:0000256" key="3">
    <source>
        <dbReference type="ARBA" id="ARBA00022801"/>
    </source>
</evidence>
<keyword evidence="2 4" id="KW-0479">Metal-binding</keyword>
<feature type="binding site" evidence="4">
    <location>
        <position position="131"/>
    </location>
    <ligand>
        <name>a divalent metal cation</name>
        <dbReference type="ChEBI" id="CHEBI:60240"/>
        <label>2</label>
    </ligand>
</feature>
<dbReference type="KEGG" id="mthd:A3224_09315"/>
<evidence type="ECO:0000256" key="1">
    <source>
        <dbReference type="ARBA" id="ARBA00009275"/>
    </source>
</evidence>
<dbReference type="RefSeq" id="WP_067153684.1">
    <property type="nucleotide sequence ID" value="NZ_CP014864.1"/>
</dbReference>
<dbReference type="CDD" id="cd01310">
    <property type="entry name" value="TatD_DNAse"/>
    <property type="match status" value="1"/>
</dbReference>
<dbReference type="PROSITE" id="PS01137">
    <property type="entry name" value="TATD_1"/>
    <property type="match status" value="1"/>
</dbReference>
<feature type="binding site" evidence="4">
    <location>
        <position position="7"/>
    </location>
    <ligand>
        <name>a divalent metal cation</name>
        <dbReference type="ChEBI" id="CHEBI:60240"/>
        <label>1</label>
    </ligand>
</feature>
<dbReference type="GO" id="GO:0005829">
    <property type="term" value="C:cytosol"/>
    <property type="evidence" value="ECO:0007669"/>
    <property type="project" value="TreeGrafter"/>
</dbReference>